<comment type="caution">
    <text evidence="2">The sequence shown here is derived from an EMBL/GenBank/DDBJ whole genome shotgun (WGS) entry which is preliminary data.</text>
</comment>
<sequence length="143" mass="15732">MTHYADTERAQFEIFKSLPRDTPINMLNLVQFHPLAQYPAEHALAGQNLTGAQAYANYGEASGPVLKRVGGKIIWRGGFEVALIGPTDEPWDAMFIAQYKNAGAFLAMVTDPEYQKAVVHRQAAVMNSRLIRSKPLPASGIFA</sequence>
<evidence type="ECO:0000313" key="3">
    <source>
        <dbReference type="Proteomes" id="UP000530268"/>
    </source>
</evidence>
<organism evidence="2 3">
    <name type="scientific">Sulfitobacter undariae</name>
    <dbReference type="NCBI Taxonomy" id="1563671"/>
    <lineage>
        <taxon>Bacteria</taxon>
        <taxon>Pseudomonadati</taxon>
        <taxon>Pseudomonadota</taxon>
        <taxon>Alphaproteobacteria</taxon>
        <taxon>Rhodobacterales</taxon>
        <taxon>Roseobacteraceae</taxon>
        <taxon>Sulfitobacter</taxon>
    </lineage>
</organism>
<dbReference type="EMBL" id="JACIEI010000002">
    <property type="protein sequence ID" value="MBB3993335.1"/>
    <property type="molecule type" value="Genomic_DNA"/>
</dbReference>
<dbReference type="Gene3D" id="3.30.70.100">
    <property type="match status" value="1"/>
</dbReference>
<gene>
    <name evidence="2" type="ORF">GGR95_000963</name>
</gene>
<feature type="domain" description="DUF1330" evidence="1">
    <location>
        <begin position="48"/>
        <end position="126"/>
    </location>
</feature>
<dbReference type="Pfam" id="PF07045">
    <property type="entry name" value="DUF1330"/>
    <property type="match status" value="1"/>
</dbReference>
<reference evidence="2 3" key="1">
    <citation type="submission" date="2020-08" db="EMBL/GenBank/DDBJ databases">
        <title>Genomic Encyclopedia of Type Strains, Phase IV (KMG-IV): sequencing the most valuable type-strain genomes for metagenomic binning, comparative biology and taxonomic classification.</title>
        <authorList>
            <person name="Goeker M."/>
        </authorList>
    </citation>
    <scope>NUCLEOTIDE SEQUENCE [LARGE SCALE GENOMIC DNA]</scope>
    <source>
        <strain evidence="2 3">DSM 102234</strain>
    </source>
</reference>
<dbReference type="RefSeq" id="WP_184563306.1">
    <property type="nucleotide sequence ID" value="NZ_JACIEI010000002.1"/>
</dbReference>
<dbReference type="PANTHER" id="PTHR40257">
    <property type="match status" value="1"/>
</dbReference>
<dbReference type="InterPro" id="IPR011008">
    <property type="entry name" value="Dimeric_a/b-barrel"/>
</dbReference>
<keyword evidence="3" id="KW-1185">Reference proteome</keyword>
<dbReference type="SUPFAM" id="SSF54909">
    <property type="entry name" value="Dimeric alpha+beta barrel"/>
    <property type="match status" value="1"/>
</dbReference>
<evidence type="ECO:0000259" key="1">
    <source>
        <dbReference type="Pfam" id="PF07045"/>
    </source>
</evidence>
<dbReference type="PANTHER" id="PTHR40257:SF1">
    <property type="entry name" value="DUF1330 DOMAIN-CONTAINING PROTEIN"/>
    <property type="match status" value="1"/>
</dbReference>
<protein>
    <submittedName>
        <fullName evidence="2">Uncharacterized protein (DUF1330 family)</fullName>
    </submittedName>
</protein>
<name>A0A7W6GZC1_9RHOB</name>
<dbReference type="AlphaFoldDB" id="A0A7W6GZC1"/>
<accession>A0A7W6GZC1</accession>
<evidence type="ECO:0000313" key="2">
    <source>
        <dbReference type="EMBL" id="MBB3993335.1"/>
    </source>
</evidence>
<dbReference type="Proteomes" id="UP000530268">
    <property type="component" value="Unassembled WGS sequence"/>
</dbReference>
<proteinExistence type="predicted"/>
<dbReference type="InterPro" id="IPR010753">
    <property type="entry name" value="DUF1330"/>
</dbReference>